<dbReference type="AlphaFoldDB" id="A0A849BPD1"/>
<dbReference type="GO" id="GO:0016020">
    <property type="term" value="C:membrane"/>
    <property type="evidence" value="ECO:0007669"/>
    <property type="project" value="UniProtKB-SubCell"/>
</dbReference>
<feature type="transmembrane region" description="Helical" evidence="5">
    <location>
        <begin position="202"/>
        <end position="220"/>
    </location>
</feature>
<dbReference type="Proteomes" id="UP000586827">
    <property type="component" value="Unassembled WGS sequence"/>
</dbReference>
<sequence length="299" mass="31194">MNSAVVSVTLPLALAVIMFGLGLSLTVDDFARVARNPKVVAIALACQIVVLPLVAFGLVLLFELPPILAVGMMLLAASPGGATANLFSHLFRGDVALNVSLTAVNSMLSVVTLPLMVNFALGYFEPVDDTGAVGLQFGKVLQVFLLVLVPVIVGMVLRRIATSFAERMDRPVRIASAAILVFVVVVGVAAERSNVSDYVIDVGAITALFCLVSLTAGYWIPRRLGIAPRQAIACSMEVGIHNSAIAITIAISVLGSTEMAVPAAVYAVTMSPMAALVGWLISRRSIPADSAPDLAPVES</sequence>
<evidence type="ECO:0000256" key="3">
    <source>
        <dbReference type="ARBA" id="ARBA00022989"/>
    </source>
</evidence>
<dbReference type="RefSeq" id="WP_067520605.1">
    <property type="nucleotide sequence ID" value="NZ_JABELX010000001.1"/>
</dbReference>
<dbReference type="Pfam" id="PF01758">
    <property type="entry name" value="SBF"/>
    <property type="match status" value="1"/>
</dbReference>
<dbReference type="PANTHER" id="PTHR10361:SF24">
    <property type="entry name" value="P3 PROTEIN"/>
    <property type="match status" value="1"/>
</dbReference>
<feature type="transmembrane region" description="Helical" evidence="5">
    <location>
        <begin position="99"/>
        <end position="121"/>
    </location>
</feature>
<evidence type="ECO:0000256" key="5">
    <source>
        <dbReference type="SAM" id="Phobius"/>
    </source>
</evidence>
<feature type="transmembrane region" description="Helical" evidence="5">
    <location>
        <begin position="172"/>
        <end position="190"/>
    </location>
</feature>
<organism evidence="6 7">
    <name type="scientific">Nocardia uniformis</name>
    <dbReference type="NCBI Taxonomy" id="53432"/>
    <lineage>
        <taxon>Bacteria</taxon>
        <taxon>Bacillati</taxon>
        <taxon>Actinomycetota</taxon>
        <taxon>Actinomycetes</taxon>
        <taxon>Mycobacteriales</taxon>
        <taxon>Nocardiaceae</taxon>
        <taxon>Nocardia</taxon>
    </lineage>
</organism>
<feature type="transmembrane region" description="Helical" evidence="5">
    <location>
        <begin position="67"/>
        <end position="87"/>
    </location>
</feature>
<keyword evidence="4 5" id="KW-0472">Membrane</keyword>
<dbReference type="InterPro" id="IPR002657">
    <property type="entry name" value="BilAc:Na_symport/Acr3"/>
</dbReference>
<evidence type="ECO:0000313" key="6">
    <source>
        <dbReference type="EMBL" id="NNH68433.1"/>
    </source>
</evidence>
<dbReference type="EMBL" id="JABELX010000001">
    <property type="protein sequence ID" value="NNH68433.1"/>
    <property type="molecule type" value="Genomic_DNA"/>
</dbReference>
<evidence type="ECO:0000256" key="2">
    <source>
        <dbReference type="ARBA" id="ARBA00022692"/>
    </source>
</evidence>
<name>A0A849BPD1_9NOCA</name>
<gene>
    <name evidence="6" type="ORF">HLB23_00785</name>
</gene>
<dbReference type="InterPro" id="IPR038770">
    <property type="entry name" value="Na+/solute_symporter_sf"/>
</dbReference>
<dbReference type="PANTHER" id="PTHR10361">
    <property type="entry name" value="SODIUM-BILE ACID COTRANSPORTER"/>
    <property type="match status" value="1"/>
</dbReference>
<protein>
    <submittedName>
        <fullName evidence="6">Bile acid:sodium symporter family protein</fullName>
    </submittedName>
</protein>
<feature type="transmembrane region" description="Helical" evidence="5">
    <location>
        <begin position="141"/>
        <end position="160"/>
    </location>
</feature>
<keyword evidence="2 5" id="KW-0812">Transmembrane</keyword>
<dbReference type="InterPro" id="IPR004710">
    <property type="entry name" value="Bilac:Na_transpt"/>
</dbReference>
<evidence type="ECO:0000256" key="1">
    <source>
        <dbReference type="ARBA" id="ARBA00004141"/>
    </source>
</evidence>
<keyword evidence="3 5" id="KW-1133">Transmembrane helix</keyword>
<evidence type="ECO:0000313" key="7">
    <source>
        <dbReference type="Proteomes" id="UP000586827"/>
    </source>
</evidence>
<comment type="subcellular location">
    <subcellularLocation>
        <location evidence="1">Membrane</location>
        <topology evidence="1">Multi-pass membrane protein</topology>
    </subcellularLocation>
</comment>
<evidence type="ECO:0000256" key="4">
    <source>
        <dbReference type="ARBA" id="ARBA00023136"/>
    </source>
</evidence>
<feature type="transmembrane region" description="Helical" evidence="5">
    <location>
        <begin position="39"/>
        <end position="61"/>
    </location>
</feature>
<feature type="transmembrane region" description="Helical" evidence="5">
    <location>
        <begin position="6"/>
        <end position="27"/>
    </location>
</feature>
<dbReference type="Gene3D" id="1.20.1530.20">
    <property type="match status" value="1"/>
</dbReference>
<reference evidence="6 7" key="1">
    <citation type="submission" date="2020-05" db="EMBL/GenBank/DDBJ databases">
        <title>MicrobeNet Type strains.</title>
        <authorList>
            <person name="Nicholson A.C."/>
        </authorList>
    </citation>
    <scope>NUCLEOTIDE SEQUENCE [LARGE SCALE GENOMIC DNA]</scope>
    <source>
        <strain evidence="6 7">JCM 3224</strain>
    </source>
</reference>
<accession>A0A849BPD1</accession>
<keyword evidence="7" id="KW-1185">Reference proteome</keyword>
<comment type="caution">
    <text evidence="6">The sequence shown here is derived from an EMBL/GenBank/DDBJ whole genome shotgun (WGS) entry which is preliminary data.</text>
</comment>
<proteinExistence type="predicted"/>
<feature type="transmembrane region" description="Helical" evidence="5">
    <location>
        <begin position="232"/>
        <end position="254"/>
    </location>
</feature>
<feature type="transmembrane region" description="Helical" evidence="5">
    <location>
        <begin position="260"/>
        <end position="281"/>
    </location>
</feature>